<proteinExistence type="predicted"/>
<evidence type="ECO:0000313" key="3">
    <source>
        <dbReference type="Proteomes" id="UP000009168"/>
    </source>
</evidence>
<dbReference type="InParanoid" id="W7XGX5"/>
<accession>W7XGX5</accession>
<sequence>MKFYFLQIYYYLKSFNLYFKICFIHFIAFPLLIFQNYYFHLNFRCVMIKFSFCEHYFIQINHFLSAFICSISNDLISLFFLHRLTILTILKSDTSNYQDFSTNHLICQIVMINQFRVFINQNHYYQLSQNFINQSYQSLLLIHLLRTISLNLQQTAKEHSINLKNYLFNKAYSSSFSQNILQIFQFLEYYGLQILCHSYPAFSEQIQVNPYFNQLGKQYLLEVIHELVFESIYLNYFFGCLKC</sequence>
<feature type="transmembrane region" description="Helical" evidence="1">
    <location>
        <begin position="60"/>
        <end position="81"/>
    </location>
</feature>
<dbReference type="AlphaFoldDB" id="W7XGX5"/>
<evidence type="ECO:0000313" key="2">
    <source>
        <dbReference type="EMBL" id="EWS72254.1"/>
    </source>
</evidence>
<feature type="transmembrane region" description="Helical" evidence="1">
    <location>
        <begin position="21"/>
        <end position="40"/>
    </location>
</feature>
<name>W7XGX5_TETTS</name>
<dbReference type="GeneID" id="24438380"/>
<keyword evidence="1" id="KW-0472">Membrane</keyword>
<reference evidence="3" key="1">
    <citation type="journal article" date="2006" name="PLoS Biol.">
        <title>Macronuclear genome sequence of the ciliate Tetrahymena thermophila, a model eukaryote.</title>
        <authorList>
            <person name="Eisen J.A."/>
            <person name="Coyne R.S."/>
            <person name="Wu M."/>
            <person name="Wu D."/>
            <person name="Thiagarajan M."/>
            <person name="Wortman J.R."/>
            <person name="Badger J.H."/>
            <person name="Ren Q."/>
            <person name="Amedeo P."/>
            <person name="Jones K.M."/>
            <person name="Tallon L.J."/>
            <person name="Delcher A.L."/>
            <person name="Salzberg S.L."/>
            <person name="Silva J.C."/>
            <person name="Haas B.J."/>
            <person name="Majoros W.H."/>
            <person name="Farzad M."/>
            <person name="Carlton J.M."/>
            <person name="Smith R.K. Jr."/>
            <person name="Garg J."/>
            <person name="Pearlman R.E."/>
            <person name="Karrer K.M."/>
            <person name="Sun L."/>
            <person name="Manning G."/>
            <person name="Elde N.C."/>
            <person name="Turkewitz A.P."/>
            <person name="Asai D.J."/>
            <person name="Wilkes D.E."/>
            <person name="Wang Y."/>
            <person name="Cai H."/>
            <person name="Collins K."/>
            <person name="Stewart B.A."/>
            <person name="Lee S.R."/>
            <person name="Wilamowska K."/>
            <person name="Weinberg Z."/>
            <person name="Ruzzo W.L."/>
            <person name="Wloga D."/>
            <person name="Gaertig J."/>
            <person name="Frankel J."/>
            <person name="Tsao C.-C."/>
            <person name="Gorovsky M.A."/>
            <person name="Keeling P.J."/>
            <person name="Waller R.F."/>
            <person name="Patron N.J."/>
            <person name="Cherry J.M."/>
            <person name="Stover N.A."/>
            <person name="Krieger C.J."/>
            <person name="del Toro C."/>
            <person name="Ryder H.F."/>
            <person name="Williamson S.C."/>
            <person name="Barbeau R.A."/>
            <person name="Hamilton E.P."/>
            <person name="Orias E."/>
        </authorList>
    </citation>
    <scope>NUCLEOTIDE SEQUENCE [LARGE SCALE GENOMIC DNA]</scope>
    <source>
        <strain evidence="3">SB210</strain>
    </source>
</reference>
<dbReference type="EMBL" id="GG662498">
    <property type="protein sequence ID" value="EWS72254.1"/>
    <property type="molecule type" value="Genomic_DNA"/>
</dbReference>
<evidence type="ECO:0000256" key="1">
    <source>
        <dbReference type="SAM" id="Phobius"/>
    </source>
</evidence>
<keyword evidence="1" id="KW-1133">Transmembrane helix</keyword>
<dbReference type="KEGG" id="tet:TTHERM_000313159"/>
<gene>
    <name evidence="2" type="ORF">TTHERM_000313159</name>
</gene>
<protein>
    <submittedName>
        <fullName evidence="2">Transmembrane protein, putative</fullName>
    </submittedName>
</protein>
<organism evidence="2 3">
    <name type="scientific">Tetrahymena thermophila (strain SB210)</name>
    <dbReference type="NCBI Taxonomy" id="312017"/>
    <lineage>
        <taxon>Eukaryota</taxon>
        <taxon>Sar</taxon>
        <taxon>Alveolata</taxon>
        <taxon>Ciliophora</taxon>
        <taxon>Intramacronucleata</taxon>
        <taxon>Oligohymenophorea</taxon>
        <taxon>Hymenostomatida</taxon>
        <taxon>Tetrahymenina</taxon>
        <taxon>Tetrahymenidae</taxon>
        <taxon>Tetrahymena</taxon>
    </lineage>
</organism>
<keyword evidence="3" id="KW-1185">Reference proteome</keyword>
<dbReference type="RefSeq" id="XP_012655194.1">
    <property type="nucleotide sequence ID" value="XM_012799740.1"/>
</dbReference>
<keyword evidence="1 2" id="KW-0812">Transmembrane</keyword>
<dbReference type="Proteomes" id="UP000009168">
    <property type="component" value="Unassembled WGS sequence"/>
</dbReference>